<dbReference type="InterPro" id="IPR036047">
    <property type="entry name" value="F-box-like_dom_sf"/>
</dbReference>
<evidence type="ECO:0000313" key="2">
    <source>
        <dbReference type="EMBL" id="CAK9329818.1"/>
    </source>
</evidence>
<accession>A0ABP0ZAN0</accession>
<proteinExistence type="predicted"/>
<dbReference type="EMBL" id="OZ021743">
    <property type="protein sequence ID" value="CAK9329818.1"/>
    <property type="molecule type" value="Genomic_DNA"/>
</dbReference>
<dbReference type="SUPFAM" id="SSF81383">
    <property type="entry name" value="F-box domain"/>
    <property type="match status" value="1"/>
</dbReference>
<dbReference type="Proteomes" id="UP001642487">
    <property type="component" value="Chromosome 9"/>
</dbReference>
<name>A0ABP0ZAN0_9ROSI</name>
<organism evidence="2 3">
    <name type="scientific">Citrullus colocynthis</name>
    <name type="common">colocynth</name>
    <dbReference type="NCBI Taxonomy" id="252529"/>
    <lineage>
        <taxon>Eukaryota</taxon>
        <taxon>Viridiplantae</taxon>
        <taxon>Streptophyta</taxon>
        <taxon>Embryophyta</taxon>
        <taxon>Tracheophyta</taxon>
        <taxon>Spermatophyta</taxon>
        <taxon>Magnoliopsida</taxon>
        <taxon>eudicotyledons</taxon>
        <taxon>Gunneridae</taxon>
        <taxon>Pentapetalae</taxon>
        <taxon>rosids</taxon>
        <taxon>fabids</taxon>
        <taxon>Cucurbitales</taxon>
        <taxon>Cucurbitaceae</taxon>
        <taxon>Benincaseae</taxon>
        <taxon>Citrullus</taxon>
    </lineage>
</organism>
<dbReference type="CDD" id="cd22162">
    <property type="entry name" value="F-box_AtSKIP3-like"/>
    <property type="match status" value="1"/>
</dbReference>
<gene>
    <name evidence="2" type="ORF">CITCOLO1_LOCUS22298</name>
</gene>
<dbReference type="InterPro" id="IPR025886">
    <property type="entry name" value="PP2-like"/>
</dbReference>
<dbReference type="PANTHER" id="PTHR32278">
    <property type="entry name" value="F-BOX DOMAIN-CONTAINING PROTEIN"/>
    <property type="match status" value="1"/>
</dbReference>
<keyword evidence="3" id="KW-1185">Reference proteome</keyword>
<protein>
    <recommendedName>
        <fullName evidence="4">F-box domain-containing protein</fullName>
    </recommendedName>
</protein>
<reference evidence="2 3" key="1">
    <citation type="submission" date="2024-03" db="EMBL/GenBank/DDBJ databases">
        <authorList>
            <person name="Gkanogiannis A."/>
            <person name="Becerra Lopez-Lavalle L."/>
        </authorList>
    </citation>
    <scope>NUCLEOTIDE SEQUENCE [LARGE SCALE GENOMIC DNA]</scope>
</reference>
<feature type="region of interest" description="Disordered" evidence="1">
    <location>
        <begin position="1"/>
        <end position="20"/>
    </location>
</feature>
<dbReference type="PANTHER" id="PTHR32278:SF143">
    <property type="entry name" value="F-BOX PROTEIN PP2-B1"/>
    <property type="match status" value="1"/>
</dbReference>
<evidence type="ECO:0000256" key="1">
    <source>
        <dbReference type="SAM" id="MobiDB-lite"/>
    </source>
</evidence>
<dbReference type="Pfam" id="PF14299">
    <property type="entry name" value="PP2"/>
    <property type="match status" value="1"/>
</dbReference>
<sequence>MEEKEIGKATEGDEISDFSSQPEGVVAKILSLTTPSDACRSSAVSRIFNAAAQSDIVWDKFLPPDWELLISRLKPSNLNFDPISSRKKEIFFSLCDNPVLIDDGNKSLSLEKWSGKKCIMLGARDLSIVWGDTSTYWTWEHHPDSRFAEVAELLNVWWFEIRGRISCKMLSPKTTYAVYFVFKMSNPDYGGFDIDPADATVGILGTENHRRSVCLDPYLDNPQQQHSYARWMMRPQSESMSGSERPQERHDGWFEIELGEFQSGDEDDEIEIVLKEVKGSSAKSGLIVEGIEIRPKPDRPCCMKDFMKALVLLLLL</sequence>
<evidence type="ECO:0000313" key="3">
    <source>
        <dbReference type="Proteomes" id="UP001642487"/>
    </source>
</evidence>
<feature type="compositionally biased region" description="Basic and acidic residues" evidence="1">
    <location>
        <begin position="1"/>
        <end position="11"/>
    </location>
</feature>
<evidence type="ECO:0008006" key="4">
    <source>
        <dbReference type="Google" id="ProtNLM"/>
    </source>
</evidence>